<feature type="region of interest" description="Disordered" evidence="2">
    <location>
        <begin position="156"/>
        <end position="195"/>
    </location>
</feature>
<evidence type="ECO:0000313" key="3">
    <source>
        <dbReference type="EMBL" id="MEZ0450541.1"/>
    </source>
</evidence>
<organism evidence="3 4">
    <name type="scientific">Sphingobacterium thalpophilum</name>
    <dbReference type="NCBI Taxonomy" id="259"/>
    <lineage>
        <taxon>Bacteria</taxon>
        <taxon>Pseudomonadati</taxon>
        <taxon>Bacteroidota</taxon>
        <taxon>Sphingobacteriia</taxon>
        <taxon>Sphingobacteriales</taxon>
        <taxon>Sphingobacteriaceae</taxon>
        <taxon>Sphingobacterium</taxon>
    </lineage>
</organism>
<accession>A0ABV4HAC5</accession>
<evidence type="ECO:0000256" key="1">
    <source>
        <dbReference type="PROSITE-ProRule" id="PRU00339"/>
    </source>
</evidence>
<evidence type="ECO:0000256" key="2">
    <source>
        <dbReference type="SAM" id="MobiDB-lite"/>
    </source>
</evidence>
<gene>
    <name evidence="3" type="ORF">ABTW24_02910</name>
</gene>
<name>A0ABV4HAC5_9SPHI</name>
<protein>
    <recommendedName>
        <fullName evidence="5">Tetratricopeptide repeat protein</fullName>
    </recommendedName>
</protein>
<comment type="caution">
    <text evidence="3">The sequence shown here is derived from an EMBL/GenBank/DDBJ whole genome shotgun (WGS) entry which is preliminary data.</text>
</comment>
<keyword evidence="4" id="KW-1185">Reference proteome</keyword>
<dbReference type="Proteomes" id="UP001566204">
    <property type="component" value="Unassembled WGS sequence"/>
</dbReference>
<dbReference type="PROSITE" id="PS50005">
    <property type="entry name" value="TPR"/>
    <property type="match status" value="1"/>
</dbReference>
<reference evidence="3 4" key="1">
    <citation type="submission" date="2024-06" db="EMBL/GenBank/DDBJ databases">
        <title>Soil Sphingobacterium thalpophilum.</title>
        <authorList>
            <person name="Yang J."/>
            <person name="Li J."/>
        </authorList>
    </citation>
    <scope>NUCLEOTIDE SEQUENCE [LARGE SCALE GENOMIC DNA]</scope>
    <source>
        <strain evidence="3 4">22g91tb</strain>
    </source>
</reference>
<dbReference type="RefSeq" id="WP_324758402.1">
    <property type="nucleotide sequence ID" value="NZ_CP141191.1"/>
</dbReference>
<proteinExistence type="predicted"/>
<keyword evidence="1" id="KW-0802">TPR repeat</keyword>
<dbReference type="InterPro" id="IPR019734">
    <property type="entry name" value="TPR_rpt"/>
</dbReference>
<dbReference type="EMBL" id="JBEOQB010000001">
    <property type="protein sequence ID" value="MEZ0450541.1"/>
    <property type="molecule type" value="Genomic_DNA"/>
</dbReference>
<evidence type="ECO:0008006" key="5">
    <source>
        <dbReference type="Google" id="ProtNLM"/>
    </source>
</evidence>
<evidence type="ECO:0000313" key="4">
    <source>
        <dbReference type="Proteomes" id="UP001566204"/>
    </source>
</evidence>
<feature type="compositionally biased region" description="Basic and acidic residues" evidence="2">
    <location>
        <begin position="156"/>
        <end position="176"/>
    </location>
</feature>
<sequence>MALSNHELFSQVINQPGAVEEDVILALIEKYPYVQGLRFVYERKIFEEHKAVQNLSSTLLYASSPNWLYEFMHRKPGTQTASAPMDNVLEDEDRIAEERMQILGEEAEVEVVEILDAVSAVEAATEAETIPAKGDIDELDRLIQAGVAQDYFRSEEQYRNTEQQHSEAEEPHKEAENQSEVSTVESGDAAVIPSATATGQERVSVYDDDTMPYSFLWWLHKTRLEYAETYQPYVKSPLRRMTPSHDDIAKIHEKLDSQLLDQQIRENIFHLQSPEAKLSDAVKTTIAFQIPRKTDEVIEKFIREEPMIQPLQAEKLDLENKARKSSEDQYSLVTETLAKIYTEQGLYPKAIEVYKKLVLKYPEKNAYFAARITELEKKLN</sequence>
<feature type="repeat" description="TPR" evidence="1">
    <location>
        <begin position="331"/>
        <end position="364"/>
    </location>
</feature>